<evidence type="ECO:0000313" key="1">
    <source>
        <dbReference type="EMBL" id="QIY91594.1"/>
    </source>
</evidence>
<name>A0ABX6KUQ7_CHRGL</name>
<keyword evidence="2" id="KW-1185">Reference proteome</keyword>
<dbReference type="InterPro" id="IPR058087">
    <property type="entry name" value="XAC2610_dom"/>
</dbReference>
<protein>
    <recommendedName>
        <fullName evidence="3">VCBS repeat-containing protein</fullName>
    </recommendedName>
</protein>
<evidence type="ECO:0008006" key="3">
    <source>
        <dbReference type="Google" id="ProtNLM"/>
    </source>
</evidence>
<dbReference type="RefSeq" id="WP_168238817.1">
    <property type="nucleotide sequence ID" value="NZ_CP050995.1"/>
</dbReference>
<sequence>MRNILNKLSYIGLFLSIINSCQSKEEKKQTNSSGNSEEVSNNLYIGKWLSINKEGNQYYYCTDSDRFFEINKDKIYDHTPMEDSDFNIDHIKEKENQTFFYIDKQESSYYILSWVDKNKGIISYQFNKDSPNFFIAEKKLKSIDSKTCQPKAKSCDFNNLSSKYNFVLEAGEYKNEKEQTYPISAWVIVTNKKSGKSQEIHFEPNSWATYSNLPCDSFSVKDFNFDGLEDFAIVWDQGGAEKLYEYYFQDEKGNFTPVESFPLQHGILAENIDTTNKTITTQSIVGCCHINMNKYKLNANGIWETSSEQREVKRN</sequence>
<reference evidence="1 2" key="1">
    <citation type="submission" date="2019-09" db="EMBL/GenBank/DDBJ databases">
        <title>FDA dAtabase for Regulatory Grade micrObial Sequences (FDA-ARGOS): Supporting development and validation of Infectious Disease Dx tests.</title>
        <authorList>
            <person name="Sciortino C."/>
            <person name="Tallon L."/>
            <person name="Sadzewicz L."/>
            <person name="Vavikolanu K."/>
            <person name="Mehta A."/>
            <person name="Aluvathingal J."/>
            <person name="Nadendla S."/>
            <person name="Nandy P."/>
            <person name="Geyer C."/>
            <person name="Yan Y."/>
            <person name="Sichtig H."/>
        </authorList>
    </citation>
    <scope>NUCLEOTIDE SEQUENCE [LARGE SCALE GENOMIC DNA]</scope>
    <source>
        <strain evidence="1 2">FDAARGOS_636</strain>
    </source>
</reference>
<evidence type="ECO:0000313" key="2">
    <source>
        <dbReference type="Proteomes" id="UP000501570"/>
    </source>
</evidence>
<dbReference type="NCBIfam" id="NF047539">
    <property type="entry name" value="XAC2610_fam"/>
    <property type="match status" value="1"/>
</dbReference>
<dbReference type="Proteomes" id="UP000501570">
    <property type="component" value="Chromosome"/>
</dbReference>
<proteinExistence type="predicted"/>
<dbReference type="EMBL" id="CP050995">
    <property type="protein sequence ID" value="QIY91594.1"/>
    <property type="molecule type" value="Genomic_DNA"/>
</dbReference>
<gene>
    <name evidence="1" type="ORF">FOB44_13455</name>
</gene>
<accession>A0ABX6KUQ7</accession>
<organism evidence="1 2">
    <name type="scientific">Chryseobacterium gallinarum</name>
    <dbReference type="NCBI Taxonomy" id="1324352"/>
    <lineage>
        <taxon>Bacteria</taxon>
        <taxon>Pseudomonadati</taxon>
        <taxon>Bacteroidota</taxon>
        <taxon>Flavobacteriia</taxon>
        <taxon>Flavobacteriales</taxon>
        <taxon>Weeksellaceae</taxon>
        <taxon>Chryseobacterium group</taxon>
        <taxon>Chryseobacterium</taxon>
    </lineage>
</organism>